<dbReference type="Proteomes" id="UP000256845">
    <property type="component" value="Unassembled WGS sequence"/>
</dbReference>
<organism evidence="5 6">
    <name type="scientific">Aestuariispira insulae</name>
    <dbReference type="NCBI Taxonomy" id="1461337"/>
    <lineage>
        <taxon>Bacteria</taxon>
        <taxon>Pseudomonadati</taxon>
        <taxon>Pseudomonadota</taxon>
        <taxon>Alphaproteobacteria</taxon>
        <taxon>Rhodospirillales</taxon>
        <taxon>Kiloniellaceae</taxon>
        <taxon>Aestuariispira</taxon>
    </lineage>
</organism>
<dbReference type="RefSeq" id="WP_115937715.1">
    <property type="nucleotide sequence ID" value="NZ_QRDW01000008.1"/>
</dbReference>
<dbReference type="PROSITE" id="PS01117">
    <property type="entry name" value="HTH_MARR_1"/>
    <property type="match status" value="1"/>
</dbReference>
<name>A0A3D9HF26_9PROT</name>
<evidence type="ECO:0000256" key="2">
    <source>
        <dbReference type="ARBA" id="ARBA00023125"/>
    </source>
</evidence>
<dbReference type="InterPro" id="IPR039422">
    <property type="entry name" value="MarR/SlyA-like"/>
</dbReference>
<dbReference type="GO" id="GO:0003700">
    <property type="term" value="F:DNA-binding transcription factor activity"/>
    <property type="evidence" value="ECO:0007669"/>
    <property type="project" value="InterPro"/>
</dbReference>
<dbReference type="SMART" id="SM00347">
    <property type="entry name" value="HTH_MARR"/>
    <property type="match status" value="1"/>
</dbReference>
<dbReference type="PANTHER" id="PTHR33164">
    <property type="entry name" value="TRANSCRIPTIONAL REGULATOR, MARR FAMILY"/>
    <property type="match status" value="1"/>
</dbReference>
<dbReference type="AlphaFoldDB" id="A0A3D9HF26"/>
<dbReference type="PROSITE" id="PS50995">
    <property type="entry name" value="HTH_MARR_2"/>
    <property type="match status" value="1"/>
</dbReference>
<keyword evidence="6" id="KW-1185">Reference proteome</keyword>
<dbReference type="SUPFAM" id="SSF46785">
    <property type="entry name" value="Winged helix' DNA-binding domain"/>
    <property type="match status" value="1"/>
</dbReference>
<dbReference type="GO" id="GO:0003677">
    <property type="term" value="F:DNA binding"/>
    <property type="evidence" value="ECO:0007669"/>
    <property type="project" value="UniProtKB-KW"/>
</dbReference>
<dbReference type="PRINTS" id="PR00598">
    <property type="entry name" value="HTHMARR"/>
</dbReference>
<evidence type="ECO:0000313" key="6">
    <source>
        <dbReference type="Proteomes" id="UP000256845"/>
    </source>
</evidence>
<feature type="domain" description="HTH marR-type" evidence="4">
    <location>
        <begin position="6"/>
        <end position="141"/>
    </location>
</feature>
<keyword evidence="2" id="KW-0238">DNA-binding</keyword>
<dbReference type="EMBL" id="QRDW01000008">
    <property type="protein sequence ID" value="RED48092.1"/>
    <property type="molecule type" value="Genomic_DNA"/>
</dbReference>
<dbReference type="InterPro" id="IPR036388">
    <property type="entry name" value="WH-like_DNA-bd_sf"/>
</dbReference>
<dbReference type="OrthoDB" id="32523at2"/>
<reference evidence="5 6" key="1">
    <citation type="submission" date="2018-07" db="EMBL/GenBank/DDBJ databases">
        <title>Genomic Encyclopedia of Type Strains, Phase III (KMG-III): the genomes of soil and plant-associated and newly described type strains.</title>
        <authorList>
            <person name="Whitman W."/>
        </authorList>
    </citation>
    <scope>NUCLEOTIDE SEQUENCE [LARGE SCALE GENOMIC DNA]</scope>
    <source>
        <strain evidence="5 6">CECT 8488</strain>
    </source>
</reference>
<dbReference type="Gene3D" id="1.10.10.10">
    <property type="entry name" value="Winged helix-like DNA-binding domain superfamily/Winged helix DNA-binding domain"/>
    <property type="match status" value="1"/>
</dbReference>
<protein>
    <submittedName>
        <fullName evidence="5">MarR family transcriptional regulator</fullName>
    </submittedName>
</protein>
<evidence type="ECO:0000259" key="4">
    <source>
        <dbReference type="PROSITE" id="PS50995"/>
    </source>
</evidence>
<keyword evidence="3" id="KW-0804">Transcription</keyword>
<gene>
    <name evidence="5" type="ORF">DFP90_108110</name>
</gene>
<comment type="caution">
    <text evidence="5">The sequence shown here is derived from an EMBL/GenBank/DDBJ whole genome shotgun (WGS) entry which is preliminary data.</text>
</comment>
<proteinExistence type="predicted"/>
<sequence length="149" mass="16507">MPELNDPPIFRLLGEIGIIEQLARTELERLLPDGLKASQFNVLNHLARLGGEWSLVRLANAFQVTRGAMTNTIQRLEARDLVHVSPDPEDGRSKLVSLTPQGLAVRQQAVTTVTPLLAALSAQLNDAEIERLLPLLVKVRQYLDENRSA</sequence>
<dbReference type="GO" id="GO:0006950">
    <property type="term" value="P:response to stress"/>
    <property type="evidence" value="ECO:0007669"/>
    <property type="project" value="TreeGrafter"/>
</dbReference>
<dbReference type="Pfam" id="PF12802">
    <property type="entry name" value="MarR_2"/>
    <property type="match status" value="1"/>
</dbReference>
<keyword evidence="1" id="KW-0805">Transcription regulation</keyword>
<evidence type="ECO:0000256" key="1">
    <source>
        <dbReference type="ARBA" id="ARBA00023015"/>
    </source>
</evidence>
<evidence type="ECO:0000313" key="5">
    <source>
        <dbReference type="EMBL" id="RED48092.1"/>
    </source>
</evidence>
<accession>A0A3D9HF26</accession>
<dbReference type="InterPro" id="IPR023187">
    <property type="entry name" value="Tscrpt_reg_MarR-type_CS"/>
</dbReference>
<evidence type="ECO:0000256" key="3">
    <source>
        <dbReference type="ARBA" id="ARBA00023163"/>
    </source>
</evidence>
<dbReference type="InterPro" id="IPR036390">
    <property type="entry name" value="WH_DNA-bd_sf"/>
</dbReference>
<dbReference type="PANTHER" id="PTHR33164:SF43">
    <property type="entry name" value="HTH-TYPE TRANSCRIPTIONAL REPRESSOR YETL"/>
    <property type="match status" value="1"/>
</dbReference>
<dbReference type="InterPro" id="IPR000835">
    <property type="entry name" value="HTH_MarR-typ"/>
</dbReference>